<evidence type="ECO:0000313" key="1">
    <source>
        <dbReference type="EMBL" id="QNM86116.1"/>
    </source>
</evidence>
<reference evidence="1 2" key="1">
    <citation type="submission" date="2020-08" db="EMBL/GenBank/DDBJ databases">
        <title>Polaribacter sp. L12M9 isolated from gut of the Korean scallop.</title>
        <authorList>
            <person name="Jeong Y.S."/>
        </authorList>
    </citation>
    <scope>NUCLEOTIDE SEQUENCE [LARGE SCALE GENOMIC DNA]</scope>
    <source>
        <strain evidence="1 2">L12M9</strain>
    </source>
</reference>
<evidence type="ECO:0000313" key="2">
    <source>
        <dbReference type="Proteomes" id="UP000515808"/>
    </source>
</evidence>
<gene>
    <name evidence="1" type="ORF">H9W90_03085</name>
</gene>
<accession>A0A7G9LBW7</accession>
<dbReference type="KEGG" id="ppec:H9W90_03085"/>
<name>A0A7G9LBW7_9FLAO</name>
<dbReference type="PANTHER" id="PTHR39757:SF5">
    <property type="entry name" value="OS02G0190600 PROTEIN"/>
    <property type="match status" value="1"/>
</dbReference>
<dbReference type="Pfam" id="PF05834">
    <property type="entry name" value="Lycopene_cycl"/>
    <property type="match status" value="1"/>
</dbReference>
<organism evidence="1 2">
    <name type="scientific">Polaribacter pectinis</name>
    <dbReference type="NCBI Taxonomy" id="2738844"/>
    <lineage>
        <taxon>Bacteria</taxon>
        <taxon>Pseudomonadati</taxon>
        <taxon>Bacteroidota</taxon>
        <taxon>Flavobacteriia</taxon>
        <taxon>Flavobacteriales</taxon>
        <taxon>Flavobacteriaceae</taxon>
    </lineage>
</organism>
<dbReference type="Gene3D" id="3.50.50.60">
    <property type="entry name" value="FAD/NAD(P)-binding domain"/>
    <property type="match status" value="1"/>
</dbReference>
<dbReference type="EMBL" id="CP060695">
    <property type="protein sequence ID" value="QNM86116.1"/>
    <property type="molecule type" value="Genomic_DNA"/>
</dbReference>
<dbReference type="RefSeq" id="WP_187483001.1">
    <property type="nucleotide sequence ID" value="NZ_CP060695.1"/>
</dbReference>
<dbReference type="PANTHER" id="PTHR39757">
    <property type="match status" value="1"/>
</dbReference>
<dbReference type="AlphaFoldDB" id="A0A7G9LBW7"/>
<protein>
    <submittedName>
        <fullName evidence="1">Lycopene cyclase</fullName>
    </submittedName>
</protein>
<keyword evidence="2" id="KW-1185">Reference proteome</keyword>
<dbReference type="Proteomes" id="UP000515808">
    <property type="component" value="Chromosome"/>
</dbReference>
<proteinExistence type="predicted"/>
<dbReference type="SUPFAM" id="SSF51905">
    <property type="entry name" value="FAD/NAD(P)-binding domain"/>
    <property type="match status" value="1"/>
</dbReference>
<sequence length="388" mass="46101">MNYYDYIIVGGGASGLMMAYRMSQDVFFDNKSILILDKVKKNTNDRTWCYWETENDEWNDIVSKSWQNIIFKSDIHSAQENITPYQYKMIRSKEFYSKIWNHLETTSNITFQEANVINIQQLENEAEVITTDKSYKTKTILNSILFSNEYKTQTKYPVLQQHFVGFFIKTKENVFDDSAATFMDFTVEQRKNTRFMYILPYKKNEALFEYTLFSKDLLSYDEYKNEIEKYLSDRNITNYEIVEKEQGSIPMTSYKFWKNNSKNIIYIGTAGGWSKASTGFTFKNTTRNTAKLISHIKQNKPLTSFHKIDKFWFYDLLLLDILSKKNQIGAYIFAKMFQKNHPKKILKFLDEETSLIEDLQITLKMPPSNFIKALFHRIFYHFNRGKND</sequence>
<dbReference type="InterPro" id="IPR036188">
    <property type="entry name" value="FAD/NAD-bd_sf"/>
</dbReference>